<accession>K4KPG9</accession>
<dbReference type="eggNOG" id="ENOG5032S32">
    <property type="taxonomic scope" value="Bacteria"/>
</dbReference>
<organism evidence="1 2">
    <name type="scientific">Simiduia agarivorans (strain DSM 21679 / JCM 13881 / BCRC 17597 / SA1)</name>
    <dbReference type="NCBI Taxonomy" id="1117647"/>
    <lineage>
        <taxon>Bacteria</taxon>
        <taxon>Pseudomonadati</taxon>
        <taxon>Pseudomonadota</taxon>
        <taxon>Gammaproteobacteria</taxon>
        <taxon>Cellvibrionales</taxon>
        <taxon>Cellvibrionaceae</taxon>
        <taxon>Simiduia</taxon>
    </lineage>
</organism>
<dbReference type="OrthoDB" id="6182044at2"/>
<name>K4KPG9_SIMAS</name>
<dbReference type="EMBL" id="CP003746">
    <property type="protein sequence ID" value="AFV00131.1"/>
    <property type="molecule type" value="Genomic_DNA"/>
</dbReference>
<evidence type="ECO:0000313" key="1">
    <source>
        <dbReference type="EMBL" id="AFV00131.1"/>
    </source>
</evidence>
<dbReference type="HOGENOM" id="CLU_133267_0_0_6"/>
<dbReference type="STRING" id="1117647.M5M_14980"/>
<dbReference type="KEGG" id="saga:M5M_14980"/>
<dbReference type="AlphaFoldDB" id="K4KPG9"/>
<dbReference type="Proteomes" id="UP000000466">
    <property type="component" value="Chromosome"/>
</dbReference>
<evidence type="ECO:0000313" key="2">
    <source>
        <dbReference type="Proteomes" id="UP000000466"/>
    </source>
</evidence>
<gene>
    <name evidence="1" type="ordered locus">M5M_14980</name>
</gene>
<proteinExistence type="predicted"/>
<protein>
    <submittedName>
        <fullName evidence="1">Uncharacterized protein</fullName>
    </submittedName>
</protein>
<reference evidence="1 2" key="1">
    <citation type="journal article" date="2013" name="Genome Announc.">
        <title>Complete genome sequence of Simiduia agarivorans SA1(T), a marine bacterium able to degrade a variety of polysaccharides.</title>
        <authorList>
            <person name="Lin S.Y."/>
            <person name="Shieh W.Y."/>
            <person name="Chen J.S."/>
            <person name="Tang S.L."/>
        </authorList>
    </citation>
    <scope>NUCLEOTIDE SEQUENCE [LARGE SCALE GENOMIC DNA]</scope>
    <source>
        <strain evidence="2">DSM 21679 / JCM 13881 / BCRC 17597 / SA1</strain>
    </source>
</reference>
<keyword evidence="2" id="KW-1185">Reference proteome</keyword>
<dbReference type="RefSeq" id="WP_015048283.1">
    <property type="nucleotide sequence ID" value="NC_018868.3"/>
</dbReference>
<sequence length="126" mass="13791">MINNFSDLLAIAATQPDAQRLLLLFANAEVEDHDNAEIRGTLSPVMCVDKLPAQLTDFSTLVKEADGVSTGWNMVFVAGLAGKGKVPPTEKDAEPYLNQMTSDLRTGQDLSRYLVFDRDEQLVSFG</sequence>